<evidence type="ECO:0000256" key="5">
    <source>
        <dbReference type="ARBA" id="ARBA00023002"/>
    </source>
</evidence>
<protein>
    <submittedName>
        <fullName evidence="6">Uncharacterized protein</fullName>
    </submittedName>
</protein>
<dbReference type="Ensembl" id="ENSHHUT00000023990.1">
    <property type="protein sequence ID" value="ENSHHUP00000023119.1"/>
    <property type="gene ID" value="ENSHHUG00000014500.1"/>
</dbReference>
<dbReference type="GO" id="GO:0005739">
    <property type="term" value="C:mitochondrion"/>
    <property type="evidence" value="ECO:0007669"/>
    <property type="project" value="TreeGrafter"/>
</dbReference>
<comment type="pathway">
    <text evidence="2">Lipid metabolism.</text>
</comment>
<evidence type="ECO:0000256" key="4">
    <source>
        <dbReference type="ARBA" id="ARBA00022827"/>
    </source>
</evidence>
<dbReference type="InterPro" id="IPR046373">
    <property type="entry name" value="Acyl-CoA_Oxase/DH_mid-dom_sf"/>
</dbReference>
<evidence type="ECO:0000313" key="7">
    <source>
        <dbReference type="Proteomes" id="UP000314982"/>
    </source>
</evidence>
<dbReference type="STRING" id="62062.ENSHHUP00000023119"/>
<dbReference type="Gene3D" id="2.40.110.10">
    <property type="entry name" value="Butyryl-CoA Dehydrogenase, subunit A, domain 2"/>
    <property type="match status" value="1"/>
</dbReference>
<reference evidence="6" key="3">
    <citation type="submission" date="2025-09" db="UniProtKB">
        <authorList>
            <consortium name="Ensembl"/>
        </authorList>
    </citation>
    <scope>IDENTIFICATION</scope>
</reference>
<dbReference type="PANTHER" id="PTHR43884">
    <property type="entry name" value="ACYL-COA DEHYDROGENASE"/>
    <property type="match status" value="1"/>
</dbReference>
<dbReference type="AlphaFoldDB" id="A0A4W5LBD8"/>
<dbReference type="PANTHER" id="PTHR43884:SF1">
    <property type="entry name" value="SHORT_BRANCHED CHAIN SPECIFIC ACYL-COA DEHYDROGENASE, MITOCHONDRIAL"/>
    <property type="match status" value="1"/>
</dbReference>
<accession>A0A4W5LBD8</accession>
<comment type="cofactor">
    <cofactor evidence="1">
        <name>FAD</name>
        <dbReference type="ChEBI" id="CHEBI:57692"/>
    </cofactor>
</comment>
<keyword evidence="7" id="KW-1185">Reference proteome</keyword>
<evidence type="ECO:0000313" key="6">
    <source>
        <dbReference type="Ensembl" id="ENSHHUP00000023119.1"/>
    </source>
</evidence>
<keyword evidence="4" id="KW-0274">FAD</keyword>
<keyword evidence="3" id="KW-0285">Flavoprotein</keyword>
<dbReference type="GO" id="GO:0003995">
    <property type="term" value="F:acyl-CoA dehydrogenase activity"/>
    <property type="evidence" value="ECO:0007669"/>
    <property type="project" value="TreeGrafter"/>
</dbReference>
<reference evidence="7" key="1">
    <citation type="submission" date="2018-06" db="EMBL/GenBank/DDBJ databases">
        <title>Genome assembly of Danube salmon.</title>
        <authorList>
            <person name="Macqueen D.J."/>
            <person name="Gundappa M.K."/>
        </authorList>
    </citation>
    <scope>NUCLEOTIDE SEQUENCE [LARGE SCALE GENOMIC DNA]</scope>
</reference>
<dbReference type="Proteomes" id="UP000314982">
    <property type="component" value="Unassembled WGS sequence"/>
</dbReference>
<proteinExistence type="predicted"/>
<evidence type="ECO:0000256" key="1">
    <source>
        <dbReference type="ARBA" id="ARBA00001974"/>
    </source>
</evidence>
<name>A0A4W5LBD8_9TELE</name>
<sequence>AVNDSIFLFCCQGRRGITCFVVDRDAEGLQIGKKENKLGLRASSTCPLNLDNIKVGRLFNLDNIKVGRLFNLDNIKVGRLFNLDNFKVGRLFSLDNIKVGRLFNLSSQPGQYQGR</sequence>
<keyword evidence="5" id="KW-0560">Oxidoreductase</keyword>
<reference evidence="6" key="2">
    <citation type="submission" date="2025-08" db="UniProtKB">
        <authorList>
            <consortium name="Ensembl"/>
        </authorList>
    </citation>
    <scope>IDENTIFICATION</scope>
</reference>
<evidence type="ECO:0000256" key="2">
    <source>
        <dbReference type="ARBA" id="ARBA00005189"/>
    </source>
</evidence>
<dbReference type="SUPFAM" id="SSF56645">
    <property type="entry name" value="Acyl-CoA dehydrogenase NM domain-like"/>
    <property type="match status" value="1"/>
</dbReference>
<evidence type="ECO:0000256" key="3">
    <source>
        <dbReference type="ARBA" id="ARBA00022630"/>
    </source>
</evidence>
<organism evidence="6 7">
    <name type="scientific">Hucho hucho</name>
    <name type="common">huchen</name>
    <dbReference type="NCBI Taxonomy" id="62062"/>
    <lineage>
        <taxon>Eukaryota</taxon>
        <taxon>Metazoa</taxon>
        <taxon>Chordata</taxon>
        <taxon>Craniata</taxon>
        <taxon>Vertebrata</taxon>
        <taxon>Euteleostomi</taxon>
        <taxon>Actinopterygii</taxon>
        <taxon>Neopterygii</taxon>
        <taxon>Teleostei</taxon>
        <taxon>Protacanthopterygii</taxon>
        <taxon>Salmoniformes</taxon>
        <taxon>Salmonidae</taxon>
        <taxon>Salmoninae</taxon>
        <taxon>Hucho</taxon>
    </lineage>
</organism>
<dbReference type="InterPro" id="IPR009100">
    <property type="entry name" value="AcylCoA_DH/oxidase_NM_dom_sf"/>
</dbReference>